<feature type="binding site" evidence="13">
    <location>
        <position position="269"/>
    </location>
    <ligand>
        <name>ATP</name>
        <dbReference type="ChEBI" id="CHEBI:30616"/>
    </ligand>
</feature>
<dbReference type="Gene3D" id="3.40.50.620">
    <property type="entry name" value="HUPs"/>
    <property type="match status" value="1"/>
</dbReference>
<keyword evidence="4 13" id="KW-0963">Cytoplasm</keyword>
<keyword evidence="16" id="KW-1185">Reference proteome</keyword>
<evidence type="ECO:0000259" key="14">
    <source>
        <dbReference type="SMART" id="SM00840"/>
    </source>
</evidence>
<comment type="catalytic activity">
    <reaction evidence="12 13">
        <text>tRNA(Cys) + L-cysteine + ATP = L-cysteinyl-tRNA(Cys) + AMP + diphosphate</text>
        <dbReference type="Rhea" id="RHEA:17773"/>
        <dbReference type="Rhea" id="RHEA-COMP:9661"/>
        <dbReference type="Rhea" id="RHEA-COMP:9679"/>
        <dbReference type="ChEBI" id="CHEBI:30616"/>
        <dbReference type="ChEBI" id="CHEBI:33019"/>
        <dbReference type="ChEBI" id="CHEBI:35235"/>
        <dbReference type="ChEBI" id="CHEBI:78442"/>
        <dbReference type="ChEBI" id="CHEBI:78517"/>
        <dbReference type="ChEBI" id="CHEBI:456215"/>
        <dbReference type="EC" id="6.1.1.16"/>
    </reaction>
</comment>
<dbReference type="SMART" id="SM00840">
    <property type="entry name" value="DALR_2"/>
    <property type="match status" value="1"/>
</dbReference>
<keyword evidence="8 13" id="KW-0862">Zinc</keyword>
<dbReference type="Pfam" id="PF09190">
    <property type="entry name" value="DALR_2"/>
    <property type="match status" value="1"/>
</dbReference>
<dbReference type="HAMAP" id="MF_00041">
    <property type="entry name" value="Cys_tRNA_synth"/>
    <property type="match status" value="1"/>
</dbReference>
<feature type="short sequence motif" description="'KMSKS' region" evidence="13">
    <location>
        <begin position="266"/>
        <end position="270"/>
    </location>
</feature>
<dbReference type="InterPro" id="IPR032678">
    <property type="entry name" value="tRNA-synt_1_cat_dom"/>
</dbReference>
<evidence type="ECO:0000256" key="10">
    <source>
        <dbReference type="ARBA" id="ARBA00022917"/>
    </source>
</evidence>
<feature type="binding site" evidence="13">
    <location>
        <position position="29"/>
    </location>
    <ligand>
        <name>Zn(2+)</name>
        <dbReference type="ChEBI" id="CHEBI:29105"/>
    </ligand>
</feature>
<dbReference type="FunFam" id="3.40.50.620:FF:000068">
    <property type="entry name" value="Cysteine--tRNA ligase"/>
    <property type="match status" value="1"/>
</dbReference>
<dbReference type="InterPro" id="IPR015273">
    <property type="entry name" value="Cys-tRNA-synt_Ia_DALR"/>
</dbReference>
<evidence type="ECO:0000256" key="9">
    <source>
        <dbReference type="ARBA" id="ARBA00022840"/>
    </source>
</evidence>
<comment type="cofactor">
    <cofactor evidence="13">
        <name>Zn(2+)</name>
        <dbReference type="ChEBI" id="CHEBI:29105"/>
    </cofactor>
    <text evidence="13">Binds 1 zinc ion per subunit.</text>
</comment>
<protein>
    <recommendedName>
        <fullName evidence="13">Cysteine--tRNA ligase</fullName>
        <ecNumber evidence="13">6.1.1.16</ecNumber>
    </recommendedName>
    <alternativeName>
        <fullName evidence="13">Cysteinyl-tRNA synthetase</fullName>
        <shortName evidence="13">CysRS</shortName>
    </alternativeName>
</protein>
<dbReference type="InterPro" id="IPR009080">
    <property type="entry name" value="tRNAsynth_Ia_anticodon-bd"/>
</dbReference>
<evidence type="ECO:0000256" key="5">
    <source>
        <dbReference type="ARBA" id="ARBA00022598"/>
    </source>
</evidence>
<keyword evidence="6 13" id="KW-0479">Metal-binding</keyword>
<dbReference type="GO" id="GO:0008270">
    <property type="term" value="F:zinc ion binding"/>
    <property type="evidence" value="ECO:0007669"/>
    <property type="project" value="UniProtKB-UniRule"/>
</dbReference>
<evidence type="ECO:0000256" key="7">
    <source>
        <dbReference type="ARBA" id="ARBA00022741"/>
    </source>
</evidence>
<evidence type="ECO:0000256" key="6">
    <source>
        <dbReference type="ARBA" id="ARBA00022723"/>
    </source>
</evidence>
<evidence type="ECO:0000256" key="13">
    <source>
        <dbReference type="HAMAP-Rule" id="MF_00041"/>
    </source>
</evidence>
<gene>
    <name evidence="13" type="primary">cysS</name>
    <name evidence="15" type="ORF">DPM19_30600</name>
</gene>
<evidence type="ECO:0000256" key="1">
    <source>
        <dbReference type="ARBA" id="ARBA00004496"/>
    </source>
</evidence>
<keyword evidence="11 13" id="KW-0030">Aminoacyl-tRNA synthetase</keyword>
<dbReference type="GO" id="GO:0005829">
    <property type="term" value="C:cytosol"/>
    <property type="evidence" value="ECO:0007669"/>
    <property type="project" value="TreeGrafter"/>
</dbReference>
<dbReference type="GO" id="GO:0006423">
    <property type="term" value="P:cysteinyl-tRNA aminoacylation"/>
    <property type="evidence" value="ECO:0007669"/>
    <property type="project" value="UniProtKB-UniRule"/>
</dbReference>
<dbReference type="EC" id="6.1.1.16" evidence="13"/>
<dbReference type="AlphaFoldDB" id="A0A365GX17"/>
<comment type="similarity">
    <text evidence="2 13">Belongs to the class-I aminoacyl-tRNA synthetase family.</text>
</comment>
<evidence type="ECO:0000256" key="2">
    <source>
        <dbReference type="ARBA" id="ARBA00005594"/>
    </source>
</evidence>
<reference evidence="15 16" key="1">
    <citation type="submission" date="2018-06" db="EMBL/GenBank/DDBJ databases">
        <title>Actinomadura craniellae sp. nov. isolated from marine sponge Craniella sp.</title>
        <authorList>
            <person name="Li L."/>
            <person name="Xu Q.H."/>
            <person name="Lin H.W."/>
            <person name="Lu Y.H."/>
        </authorList>
    </citation>
    <scope>NUCLEOTIDE SEQUENCE [LARGE SCALE GENOMIC DNA]</scope>
    <source>
        <strain evidence="15 16">LHW63021</strain>
    </source>
</reference>
<comment type="caution">
    <text evidence="15">The sequence shown here is derived from an EMBL/GenBank/DDBJ whole genome shotgun (WGS) entry which is preliminary data.</text>
</comment>
<dbReference type="GO" id="GO:0004817">
    <property type="term" value="F:cysteine-tRNA ligase activity"/>
    <property type="evidence" value="ECO:0007669"/>
    <property type="project" value="UniProtKB-UniRule"/>
</dbReference>
<name>A0A365GX17_9ACTN</name>
<dbReference type="InterPro" id="IPR015803">
    <property type="entry name" value="Cys-tRNA-ligase"/>
</dbReference>
<evidence type="ECO:0000256" key="12">
    <source>
        <dbReference type="ARBA" id="ARBA00047398"/>
    </source>
</evidence>
<evidence type="ECO:0000313" key="16">
    <source>
        <dbReference type="Proteomes" id="UP000251891"/>
    </source>
</evidence>
<dbReference type="Pfam" id="PF01406">
    <property type="entry name" value="tRNA-synt_1e"/>
    <property type="match status" value="1"/>
</dbReference>
<keyword evidence="9 13" id="KW-0067">ATP-binding</keyword>
<dbReference type="GO" id="GO:0005524">
    <property type="term" value="F:ATP binding"/>
    <property type="evidence" value="ECO:0007669"/>
    <property type="project" value="UniProtKB-UniRule"/>
</dbReference>
<evidence type="ECO:0000256" key="4">
    <source>
        <dbReference type="ARBA" id="ARBA00022490"/>
    </source>
</evidence>
<dbReference type="CDD" id="cd00672">
    <property type="entry name" value="CysRS_core"/>
    <property type="match status" value="1"/>
</dbReference>
<comment type="subunit">
    <text evidence="3 13">Monomer.</text>
</comment>
<dbReference type="EMBL" id="QLYX01000019">
    <property type="protein sequence ID" value="RAY11377.1"/>
    <property type="molecule type" value="Genomic_DNA"/>
</dbReference>
<keyword evidence="7 13" id="KW-0547">Nucleotide-binding</keyword>
<feature type="short sequence motif" description="'HIGH' region" evidence="13">
    <location>
        <begin position="31"/>
        <end position="41"/>
    </location>
</feature>
<dbReference type="PRINTS" id="PR00983">
    <property type="entry name" value="TRNASYNTHCYS"/>
</dbReference>
<comment type="subcellular location">
    <subcellularLocation>
        <location evidence="1 13">Cytoplasm</location>
    </subcellularLocation>
</comment>
<evidence type="ECO:0000256" key="8">
    <source>
        <dbReference type="ARBA" id="ARBA00022833"/>
    </source>
</evidence>
<dbReference type="InterPro" id="IPR056411">
    <property type="entry name" value="CysS_C"/>
</dbReference>
<dbReference type="Gene3D" id="1.20.120.1910">
    <property type="entry name" value="Cysteine-tRNA ligase, C-terminal anti-codon recognition domain"/>
    <property type="match status" value="1"/>
</dbReference>
<keyword evidence="5 13" id="KW-0436">Ligase</keyword>
<dbReference type="OrthoDB" id="9815130at2"/>
<feature type="domain" description="Cysteinyl-tRNA synthetase class Ia DALR" evidence="14">
    <location>
        <begin position="342"/>
        <end position="403"/>
    </location>
</feature>
<dbReference type="NCBIfam" id="TIGR00435">
    <property type="entry name" value="cysS"/>
    <property type="match status" value="1"/>
</dbReference>
<sequence>MSLRFYDTGTRTIRPFEPLTPGRVGMYVCGATPQAAPHIGHLRSGVVYDLVHRWLLRSGHEVTFVRNVTDIDDKIITVAAGQDVPWFAVAEANQRVFNQGYDLLGCLPPTVEPRATGHVTEMITLMRRLIDAGHAYASAGDVYFDVTSWADRYGALSNQRLENMRDPGDNPGGQAKRDPRDFALWKGAKPGEPTWETPWGPGRPGWHLECSAMAGRYLGAEFDIHGGGVDLIFPHHENEIAQSQAAGDGFARYWLHNGLLTVDGEKMSKSIGNVVTLPDLLGKARPVEVRYYLGSAHYRSLMDYTDVALAEAVAAYQRIEGFAVRAAEVVGETEPAADLPAAFTAAMDDDLGVPQAIAVVHETVREGNGALAAGDAAAARDRLAAVRAMTGVLGLDPLSDGWSRTGGDDLYPVVDALVSVALEQRQAARARKDYAAADAIRDGLTAAGIVVEDTPQGPRWELKSGRP</sequence>
<dbReference type="PANTHER" id="PTHR10890">
    <property type="entry name" value="CYSTEINYL-TRNA SYNTHETASE"/>
    <property type="match status" value="1"/>
</dbReference>
<keyword evidence="10 13" id="KW-0648">Protein biosynthesis</keyword>
<evidence type="ECO:0000256" key="3">
    <source>
        <dbReference type="ARBA" id="ARBA00011245"/>
    </source>
</evidence>
<dbReference type="Proteomes" id="UP000251891">
    <property type="component" value="Unassembled WGS sequence"/>
</dbReference>
<accession>A0A365GX17</accession>
<dbReference type="InterPro" id="IPR014729">
    <property type="entry name" value="Rossmann-like_a/b/a_fold"/>
</dbReference>
<dbReference type="RefSeq" id="WP_111871569.1">
    <property type="nucleotide sequence ID" value="NZ_QLYX01000019.1"/>
</dbReference>
<feature type="binding site" evidence="13">
    <location>
        <position position="235"/>
    </location>
    <ligand>
        <name>Zn(2+)</name>
        <dbReference type="ChEBI" id="CHEBI:29105"/>
    </ligand>
</feature>
<organism evidence="15 16">
    <name type="scientific">Actinomadura craniellae</name>
    <dbReference type="NCBI Taxonomy" id="2231787"/>
    <lineage>
        <taxon>Bacteria</taxon>
        <taxon>Bacillati</taxon>
        <taxon>Actinomycetota</taxon>
        <taxon>Actinomycetes</taxon>
        <taxon>Streptosporangiales</taxon>
        <taxon>Thermomonosporaceae</taxon>
        <taxon>Actinomadura</taxon>
    </lineage>
</organism>
<proteinExistence type="inferred from homology"/>
<evidence type="ECO:0000256" key="11">
    <source>
        <dbReference type="ARBA" id="ARBA00023146"/>
    </source>
</evidence>
<evidence type="ECO:0000313" key="15">
    <source>
        <dbReference type="EMBL" id="RAY11377.1"/>
    </source>
</evidence>
<feature type="binding site" evidence="13">
    <location>
        <position position="239"/>
    </location>
    <ligand>
        <name>Zn(2+)</name>
        <dbReference type="ChEBI" id="CHEBI:29105"/>
    </ligand>
</feature>
<dbReference type="InterPro" id="IPR024909">
    <property type="entry name" value="Cys-tRNA/MSH_ligase"/>
</dbReference>
<dbReference type="SUPFAM" id="SSF52374">
    <property type="entry name" value="Nucleotidylyl transferase"/>
    <property type="match status" value="1"/>
</dbReference>
<dbReference type="PANTHER" id="PTHR10890:SF30">
    <property type="entry name" value="CYSTEINE--TRNA LIGASE"/>
    <property type="match status" value="1"/>
</dbReference>
<dbReference type="Pfam" id="PF23493">
    <property type="entry name" value="CysS_C"/>
    <property type="match status" value="1"/>
</dbReference>
<feature type="binding site" evidence="13">
    <location>
        <position position="210"/>
    </location>
    <ligand>
        <name>Zn(2+)</name>
        <dbReference type="ChEBI" id="CHEBI:29105"/>
    </ligand>
</feature>
<dbReference type="SUPFAM" id="SSF47323">
    <property type="entry name" value="Anticodon-binding domain of a subclass of class I aminoacyl-tRNA synthetases"/>
    <property type="match status" value="1"/>
</dbReference>